<keyword evidence="3" id="KW-1185">Reference proteome</keyword>
<proteinExistence type="predicted"/>
<accession>A0A2A2KAE5</accession>
<dbReference type="EMBL" id="LIAE01009166">
    <property type="protein sequence ID" value="PAV70905.1"/>
    <property type="molecule type" value="Genomic_DNA"/>
</dbReference>
<name>A0A2A2KAE5_9BILA</name>
<sequence>MTPDVPSRSPIAPVTNASVEAAASCCRTMAKRQTSMSPSSPARAISAVSRCGPARRPRTSPRPSRQAMRPALPSSATPSPASGRPGGTRRPARSVIATASVLACATARVKAQSIVGVAATLAGASIRHAITAPAATIPVATNPAAATMLPTSHSTSAAAATVAAPATSAAARVGFRCVEKGSEAMPARHRGIGRGASSDWCIATPHLRPTEVEALIAGQTVDHRRLASAQRGLVRVIGDRQAGEVGCVLAQGQRTVDVHAGQRFVCIILVDEPLGQRLEARDVLRHPPVGQLAVRVILRPLVVEMMAQLVADHRADTAVVDCRVRLRVEEGRLQDRGGEDDLHHAEIGISVHRHRGHAPFPALQRLAEVADVIFVAPLARAQGVAEGVALDDLEVAIIAPLAGIADLRREGGKLGVRLHLRLGRHPFELVDTLAHRGDDVLDQLVRRRLGFGREILRDVQLADLVRQRAAGEADRALPAIFLLRRARQSGAVEGELFVVERLRQHARESVEATDQQLILQHADGRGADQLRDAGDGARLRHDQRIDGRADALQIGDEVEARRALHQLRDGHLVVGLVGVAAVDAAPADLCDLRFEIDDRLGALRGIGLACQRQHLGQVRLIGGLFLGVLLLQVIVAIGQAETRLAHLDDIGFGCLVVLPDAAAERNGDAVAVRLGEQRGVVRLGRALDRVEPRLDRCQALRLDRAGVEIGGVGRADLGARLLGRRFQNAPGAIARQIGERVECAEARLVGGDGGRLRPRAVGVIVEIVARRDAAIHARFVEAEGADLRLARCDDGRRLLCVDGAGKRRSAEQAGDEIGLHGLSPMGRFLWVAMRANHCLRHPVMPDSFRHPPGHKGVARASCRSLAEEWTPERVRGDGGVGVRVARLSTVAISYSQNKTAARGWSRAAAAGSPDLDAIGGGQIEFLARLHVERRIPGVEVADDIGAPLARGVRVGGQLVLDRGLARLGLPDLAEAHEEALVAGVTVDDGRRLALQRQLVRVIGDVDAGEVGHVLTQRQLAVHVRARDRLIGAVLRDDLVGQRVEARDVLRRPPVREIALGIELAALVVEVVAQLVADHRADRAIVHRGVGVGVEERRLEDRGREDDLVHQRVGIGVYRLRRHKPFAAVDRLADLVKLTVVFEFRHAIGVAEHVALHDLQGRVADQFVGLGLRFGREILLDVDLADGLTQAAVDEVDTTLPAVFQLRRAVQRRAVEGELRVDEVRRQQRRGVRDRVERQIFLPHRQRRRGDNLGGARLCRRLADDHAALIAQALRVEHRLPVEAGHGSGKLRDRHRVVTLFDLAQLGAIPMDLRDLLFQVIDALRRALRVGLASHVHHVGDIGDVLGPCLGELRIVLEVIVLVRQAQAALADVDGVDGVILQVLLHAGADRHIDAVARRVAEGAGEIGLRIDRGDLREIGLERRGAGLFDRGRVHEARIGVADLGGDGVAAGIGGGVFDHLAGAFVGQVAQDREAAPARPVSRDLGAGHPGAVDVVVEVVARHDALVHRGQVDAEAAELRLAGGCGRGGCGRASALGVDYAGCSGGEQESGDNRFAHRRSLVSGAGIGRLTMGSVVTS</sequence>
<feature type="region of interest" description="Disordered" evidence="1">
    <location>
        <begin position="29"/>
        <end position="91"/>
    </location>
</feature>
<evidence type="ECO:0000256" key="1">
    <source>
        <dbReference type="SAM" id="MobiDB-lite"/>
    </source>
</evidence>
<reference evidence="2 3" key="1">
    <citation type="journal article" date="2017" name="Curr. Biol.">
        <title>Genome architecture and evolution of a unichromosomal asexual nematode.</title>
        <authorList>
            <person name="Fradin H."/>
            <person name="Zegar C."/>
            <person name="Gutwein M."/>
            <person name="Lucas J."/>
            <person name="Kovtun M."/>
            <person name="Corcoran D."/>
            <person name="Baugh L.R."/>
            <person name="Kiontke K."/>
            <person name="Gunsalus K."/>
            <person name="Fitch D.H."/>
            <person name="Piano F."/>
        </authorList>
    </citation>
    <scope>NUCLEOTIDE SEQUENCE [LARGE SCALE GENOMIC DNA]</scope>
    <source>
        <strain evidence="2">PF1309</strain>
    </source>
</reference>
<gene>
    <name evidence="2" type="ORF">WR25_17578</name>
</gene>
<comment type="caution">
    <text evidence="2">The sequence shown here is derived from an EMBL/GenBank/DDBJ whole genome shotgun (WGS) entry which is preliminary data.</text>
</comment>
<evidence type="ECO:0000313" key="3">
    <source>
        <dbReference type="Proteomes" id="UP000218231"/>
    </source>
</evidence>
<organism evidence="2 3">
    <name type="scientific">Diploscapter pachys</name>
    <dbReference type="NCBI Taxonomy" id="2018661"/>
    <lineage>
        <taxon>Eukaryota</taxon>
        <taxon>Metazoa</taxon>
        <taxon>Ecdysozoa</taxon>
        <taxon>Nematoda</taxon>
        <taxon>Chromadorea</taxon>
        <taxon>Rhabditida</taxon>
        <taxon>Rhabditina</taxon>
        <taxon>Rhabditomorpha</taxon>
        <taxon>Rhabditoidea</taxon>
        <taxon>Rhabditidae</taxon>
        <taxon>Diploscapter</taxon>
    </lineage>
</organism>
<protein>
    <submittedName>
        <fullName evidence="2">Uncharacterized protein</fullName>
    </submittedName>
</protein>
<dbReference type="STRING" id="2018661.A0A2A2KAE5"/>
<dbReference type="Proteomes" id="UP000218231">
    <property type="component" value="Unassembled WGS sequence"/>
</dbReference>
<feature type="compositionally biased region" description="Polar residues" evidence="1">
    <location>
        <begin position="31"/>
        <end position="40"/>
    </location>
</feature>
<feature type="compositionally biased region" description="Low complexity" evidence="1">
    <location>
        <begin position="61"/>
        <end position="83"/>
    </location>
</feature>
<evidence type="ECO:0000313" key="2">
    <source>
        <dbReference type="EMBL" id="PAV70905.1"/>
    </source>
</evidence>